<reference evidence="3" key="1">
    <citation type="submission" date="2020-02" db="EMBL/GenBank/DDBJ databases">
        <title>Streptomyces sp. ASO4wet.</title>
        <authorList>
            <person name="Risdian C."/>
            <person name="Landwehr W."/>
            <person name="Schupp P."/>
            <person name="Wink J."/>
        </authorList>
    </citation>
    <scope>NUCLEOTIDE SEQUENCE [LARGE SCALE GENOMIC DNA]</scope>
    <source>
        <strain evidence="3">ASO4wet</strain>
    </source>
</reference>
<dbReference type="KEGG" id="sbat:G4Z16_17940"/>
<dbReference type="AlphaFoldDB" id="A0A7T1WRF4"/>
<evidence type="ECO:0000313" key="2">
    <source>
        <dbReference type="EMBL" id="QPP07973.1"/>
    </source>
</evidence>
<accession>A0A7T1WRF4</accession>
<evidence type="ECO:0000256" key="1">
    <source>
        <dbReference type="SAM" id="Phobius"/>
    </source>
</evidence>
<feature type="transmembrane region" description="Helical" evidence="1">
    <location>
        <begin position="34"/>
        <end position="59"/>
    </location>
</feature>
<dbReference type="EMBL" id="CP048882">
    <property type="protein sequence ID" value="QPP07973.1"/>
    <property type="molecule type" value="Genomic_DNA"/>
</dbReference>
<sequence>MSGNWTSGRTFAEHGPNGKKFTLVVGNKRYPRRVAALVMGGVVVVMGGFFASVLGLIYWGKQVDARSAGEEAGLAQLAREHGWSYEPSRSGVVDRLEGVEPFPDVSTGLLVSDYTHGRYKGREFRYFEYEDESTGTGADSRETSEYYAVFAVSTPGEVPRTVFREEGFLDSVFGGGKIVATGDAEFDADNRVIAEDRAAAKQLAAPGLTRYLLHGPALQDRPLRFENGEVLTWHEERLRPRDVLRKLDYLSRVVDHSPARAWQ</sequence>
<keyword evidence="1" id="KW-0472">Membrane</keyword>
<protein>
    <submittedName>
        <fullName evidence="2">Uncharacterized protein</fullName>
    </submittedName>
</protein>
<keyword evidence="3" id="KW-1185">Reference proteome</keyword>
<dbReference type="Proteomes" id="UP000595046">
    <property type="component" value="Chromosome"/>
</dbReference>
<gene>
    <name evidence="2" type="ORF">G4Z16_17940</name>
</gene>
<keyword evidence="1" id="KW-0812">Transmembrane</keyword>
<evidence type="ECO:0000313" key="3">
    <source>
        <dbReference type="Proteomes" id="UP000595046"/>
    </source>
</evidence>
<organism evidence="2 3">
    <name type="scientific">Streptomyces bathyalis</name>
    <dbReference type="NCBI Taxonomy" id="2710756"/>
    <lineage>
        <taxon>Bacteria</taxon>
        <taxon>Bacillati</taxon>
        <taxon>Actinomycetota</taxon>
        <taxon>Actinomycetes</taxon>
        <taxon>Kitasatosporales</taxon>
        <taxon>Streptomycetaceae</taxon>
        <taxon>Streptomyces</taxon>
    </lineage>
</organism>
<name>A0A7T1WRF4_9ACTN</name>
<dbReference type="RefSeq" id="WP_197351767.1">
    <property type="nucleotide sequence ID" value="NZ_CP048882.1"/>
</dbReference>
<proteinExistence type="predicted"/>
<keyword evidence="1" id="KW-1133">Transmembrane helix</keyword>